<keyword evidence="6" id="KW-1185">Reference proteome</keyword>
<name>A0A7W9GBN5_9ACTN</name>
<dbReference type="Proteomes" id="UP000579153">
    <property type="component" value="Unassembled WGS sequence"/>
</dbReference>
<keyword evidence="1 5" id="KW-0489">Methyltransferase</keyword>
<dbReference type="GO" id="GO:0008168">
    <property type="term" value="F:methyltransferase activity"/>
    <property type="evidence" value="ECO:0007669"/>
    <property type="project" value="UniProtKB-KW"/>
</dbReference>
<dbReference type="SUPFAM" id="SSF53335">
    <property type="entry name" value="S-adenosyl-L-methionine-dependent methyltransferases"/>
    <property type="match status" value="1"/>
</dbReference>
<evidence type="ECO:0000313" key="5">
    <source>
        <dbReference type="EMBL" id="MBB5780743.1"/>
    </source>
</evidence>
<protein>
    <submittedName>
        <fullName evidence="5">SAM-dependent methyltransferase</fullName>
    </submittedName>
</protein>
<dbReference type="CDD" id="cd02440">
    <property type="entry name" value="AdoMet_MTases"/>
    <property type="match status" value="1"/>
</dbReference>
<evidence type="ECO:0000256" key="1">
    <source>
        <dbReference type="ARBA" id="ARBA00022603"/>
    </source>
</evidence>
<dbReference type="InterPro" id="IPR041698">
    <property type="entry name" value="Methyltransf_25"/>
</dbReference>
<dbReference type="RefSeq" id="WP_185074159.1">
    <property type="nucleotide sequence ID" value="NZ_JACHMB010000001.1"/>
</dbReference>
<dbReference type="PANTHER" id="PTHR43464:SF19">
    <property type="entry name" value="UBIQUINONE BIOSYNTHESIS O-METHYLTRANSFERASE, MITOCHONDRIAL"/>
    <property type="match status" value="1"/>
</dbReference>
<dbReference type="PANTHER" id="PTHR43464">
    <property type="entry name" value="METHYLTRANSFERASE"/>
    <property type="match status" value="1"/>
</dbReference>
<feature type="domain" description="Methyltransferase" evidence="4">
    <location>
        <begin position="78"/>
        <end position="167"/>
    </location>
</feature>
<comment type="caution">
    <text evidence="5">The sequence shown here is derived from an EMBL/GenBank/DDBJ whole genome shotgun (WGS) entry which is preliminary data.</text>
</comment>
<gene>
    <name evidence="5" type="ORF">HD596_007499</name>
</gene>
<evidence type="ECO:0000256" key="3">
    <source>
        <dbReference type="ARBA" id="ARBA00022691"/>
    </source>
</evidence>
<dbReference type="EMBL" id="JACHMB010000001">
    <property type="protein sequence ID" value="MBB5780743.1"/>
    <property type="molecule type" value="Genomic_DNA"/>
</dbReference>
<dbReference type="AlphaFoldDB" id="A0A7W9GBN5"/>
<keyword evidence="2 5" id="KW-0808">Transferase</keyword>
<accession>A0A7W9GBN5</accession>
<dbReference type="Gene3D" id="3.40.50.150">
    <property type="entry name" value="Vaccinia Virus protein VP39"/>
    <property type="match status" value="1"/>
</dbReference>
<dbReference type="GO" id="GO:0032259">
    <property type="term" value="P:methylation"/>
    <property type="evidence" value="ECO:0007669"/>
    <property type="project" value="UniProtKB-KW"/>
</dbReference>
<evidence type="ECO:0000259" key="4">
    <source>
        <dbReference type="Pfam" id="PF13649"/>
    </source>
</evidence>
<keyword evidence="3" id="KW-0949">S-adenosyl-L-methionine</keyword>
<reference evidence="5 6" key="1">
    <citation type="submission" date="2020-08" db="EMBL/GenBank/DDBJ databases">
        <title>Sequencing the genomes of 1000 actinobacteria strains.</title>
        <authorList>
            <person name="Klenk H.-P."/>
        </authorList>
    </citation>
    <scope>NUCLEOTIDE SEQUENCE [LARGE SCALE GENOMIC DNA]</scope>
    <source>
        <strain evidence="5 6">DSM 45507</strain>
    </source>
</reference>
<evidence type="ECO:0000313" key="6">
    <source>
        <dbReference type="Proteomes" id="UP000579153"/>
    </source>
</evidence>
<proteinExistence type="predicted"/>
<sequence>MDTASASNPCPPQPRIDDAFGRVLARCWDAGAAPWSAVEVIERDDGLITANDASRYFAEPEHWSELERWGWEQAAGRILDVGCGGGRHAVPWSALGHEVVGLEPSPEAVRVSRERGVEAVVGSVPSLPEGLGKFDTIALFGNNLALLGGPAQAPEVLAALAAVARPGAQLIGSGMDAGDGGAAHADYQAWNLRRGRARGQLRLRVRDGATTTPWFDYWLATPDELAAAVADSAWTLETLERDPAGPGYIACLRC</sequence>
<dbReference type="InterPro" id="IPR029063">
    <property type="entry name" value="SAM-dependent_MTases_sf"/>
</dbReference>
<dbReference type="Pfam" id="PF13649">
    <property type="entry name" value="Methyltransf_25"/>
    <property type="match status" value="1"/>
</dbReference>
<evidence type="ECO:0000256" key="2">
    <source>
        <dbReference type="ARBA" id="ARBA00022679"/>
    </source>
</evidence>
<organism evidence="5 6">
    <name type="scientific">Nonomuraea jabiensis</name>
    <dbReference type="NCBI Taxonomy" id="882448"/>
    <lineage>
        <taxon>Bacteria</taxon>
        <taxon>Bacillati</taxon>
        <taxon>Actinomycetota</taxon>
        <taxon>Actinomycetes</taxon>
        <taxon>Streptosporangiales</taxon>
        <taxon>Streptosporangiaceae</taxon>
        <taxon>Nonomuraea</taxon>
    </lineage>
</organism>